<dbReference type="PANTHER" id="PTHR30575:SF0">
    <property type="entry name" value="XAA-ARG DIPEPTIDASE"/>
    <property type="match status" value="1"/>
</dbReference>
<dbReference type="EMBL" id="JABSTR010000007">
    <property type="protein sequence ID" value="KAH9375250.1"/>
    <property type="molecule type" value="Genomic_DNA"/>
</dbReference>
<gene>
    <name evidence="1" type="ORF">HPB48_011961</name>
</gene>
<organism evidence="1 2">
    <name type="scientific">Haemaphysalis longicornis</name>
    <name type="common">Bush tick</name>
    <dbReference type="NCBI Taxonomy" id="44386"/>
    <lineage>
        <taxon>Eukaryota</taxon>
        <taxon>Metazoa</taxon>
        <taxon>Ecdysozoa</taxon>
        <taxon>Arthropoda</taxon>
        <taxon>Chelicerata</taxon>
        <taxon>Arachnida</taxon>
        <taxon>Acari</taxon>
        <taxon>Parasitiformes</taxon>
        <taxon>Ixodida</taxon>
        <taxon>Ixodoidea</taxon>
        <taxon>Ixodidae</taxon>
        <taxon>Haemaphysalinae</taxon>
        <taxon>Haemaphysalis</taxon>
    </lineage>
</organism>
<evidence type="ECO:0008006" key="3">
    <source>
        <dbReference type="Google" id="ProtNLM"/>
    </source>
</evidence>
<sequence length="134" mass="14790">MSAADLKKLVEHVIEDNSADLWSVSRFLWDNPELALKEVKSHEWLTQFLEGKGFEVTRKFLLDTAFKAEFPAPGGSDGPTVAFIAEYDALPEIGHACGHNLIAENALGAAIAVQEAMKKFRSIRGKVIFLYIAV</sequence>
<dbReference type="Gene3D" id="3.40.630.10">
    <property type="entry name" value="Zn peptidases"/>
    <property type="match status" value="1"/>
</dbReference>
<name>A0A9J6GJA3_HAELO</name>
<dbReference type="VEuPathDB" id="VectorBase:HLOH_040658"/>
<accession>A0A9J6GJA3</accession>
<dbReference type="PANTHER" id="PTHR30575">
    <property type="entry name" value="PEPTIDASE M20"/>
    <property type="match status" value="1"/>
</dbReference>
<dbReference type="OMA" id="VKSHEWL"/>
<dbReference type="AlphaFoldDB" id="A0A9J6GJA3"/>
<dbReference type="SUPFAM" id="SSF53187">
    <property type="entry name" value="Zn-dependent exopeptidases"/>
    <property type="match status" value="1"/>
</dbReference>
<protein>
    <recommendedName>
        <fullName evidence="3">Peptidase M20 domain-containing protein 2</fullName>
    </recommendedName>
</protein>
<proteinExistence type="predicted"/>
<dbReference type="OrthoDB" id="6119954at2759"/>
<evidence type="ECO:0000313" key="1">
    <source>
        <dbReference type="EMBL" id="KAH9375250.1"/>
    </source>
</evidence>
<dbReference type="Proteomes" id="UP000821853">
    <property type="component" value="Chromosome 5"/>
</dbReference>
<dbReference type="GO" id="GO:0016805">
    <property type="term" value="F:dipeptidase activity"/>
    <property type="evidence" value="ECO:0007669"/>
    <property type="project" value="TreeGrafter"/>
</dbReference>
<evidence type="ECO:0000313" key="2">
    <source>
        <dbReference type="Proteomes" id="UP000821853"/>
    </source>
</evidence>
<comment type="caution">
    <text evidence="1">The sequence shown here is derived from an EMBL/GenBank/DDBJ whole genome shotgun (WGS) entry which is preliminary data.</text>
</comment>
<dbReference type="InterPro" id="IPR052030">
    <property type="entry name" value="Peptidase_M20/M20A_hydrolases"/>
</dbReference>
<reference evidence="1 2" key="1">
    <citation type="journal article" date="2020" name="Cell">
        <title>Large-Scale Comparative Analyses of Tick Genomes Elucidate Their Genetic Diversity and Vector Capacities.</title>
        <authorList>
            <consortium name="Tick Genome and Microbiome Consortium (TIGMIC)"/>
            <person name="Jia N."/>
            <person name="Wang J."/>
            <person name="Shi W."/>
            <person name="Du L."/>
            <person name="Sun Y."/>
            <person name="Zhan W."/>
            <person name="Jiang J.F."/>
            <person name="Wang Q."/>
            <person name="Zhang B."/>
            <person name="Ji P."/>
            <person name="Bell-Sakyi L."/>
            <person name="Cui X.M."/>
            <person name="Yuan T.T."/>
            <person name="Jiang B.G."/>
            <person name="Yang W.F."/>
            <person name="Lam T.T."/>
            <person name="Chang Q.C."/>
            <person name="Ding S.J."/>
            <person name="Wang X.J."/>
            <person name="Zhu J.G."/>
            <person name="Ruan X.D."/>
            <person name="Zhao L."/>
            <person name="Wei J.T."/>
            <person name="Ye R.Z."/>
            <person name="Que T.C."/>
            <person name="Du C.H."/>
            <person name="Zhou Y.H."/>
            <person name="Cheng J.X."/>
            <person name="Dai P.F."/>
            <person name="Guo W.B."/>
            <person name="Han X.H."/>
            <person name="Huang E.J."/>
            <person name="Li L.F."/>
            <person name="Wei W."/>
            <person name="Gao Y.C."/>
            <person name="Liu J.Z."/>
            <person name="Shao H.Z."/>
            <person name="Wang X."/>
            <person name="Wang C.C."/>
            <person name="Yang T.C."/>
            <person name="Huo Q.B."/>
            <person name="Li W."/>
            <person name="Chen H.Y."/>
            <person name="Chen S.E."/>
            <person name="Zhou L.G."/>
            <person name="Ni X.B."/>
            <person name="Tian J.H."/>
            <person name="Sheng Y."/>
            <person name="Liu T."/>
            <person name="Pan Y.S."/>
            <person name="Xia L.Y."/>
            <person name="Li J."/>
            <person name="Zhao F."/>
            <person name="Cao W.C."/>
        </authorList>
    </citation>
    <scope>NUCLEOTIDE SEQUENCE [LARGE SCALE GENOMIC DNA]</scope>
    <source>
        <strain evidence="1">HaeL-2018</strain>
    </source>
</reference>
<keyword evidence="2" id="KW-1185">Reference proteome</keyword>